<name>A0ABY2B742_9ACTN</name>
<protein>
    <submittedName>
        <fullName evidence="2">Uncharacterized protein</fullName>
    </submittedName>
</protein>
<reference evidence="2 3" key="1">
    <citation type="journal article" date="2015" name="Stand. Genomic Sci.">
        <title>Genomic Encyclopedia of Bacterial and Archaeal Type Strains, Phase III: the genomes of soil and plant-associated and newly described type strains.</title>
        <authorList>
            <person name="Whitman W.B."/>
            <person name="Woyke T."/>
            <person name="Klenk H.P."/>
            <person name="Zhou Y."/>
            <person name="Lilburn T.G."/>
            <person name="Beck B.J."/>
            <person name="De Vos P."/>
            <person name="Vandamme P."/>
            <person name="Eisen J.A."/>
            <person name="Garrity G."/>
            <person name="Hugenholtz P."/>
            <person name="Kyrpides N.C."/>
        </authorList>
    </citation>
    <scope>NUCLEOTIDE SEQUENCE [LARGE SCALE GENOMIC DNA]</scope>
    <source>
        <strain evidence="2 3">VKM Ac-2538</strain>
    </source>
</reference>
<comment type="caution">
    <text evidence="2">The sequence shown here is derived from an EMBL/GenBank/DDBJ whole genome shotgun (WGS) entry which is preliminary data.</text>
</comment>
<keyword evidence="3" id="KW-1185">Reference proteome</keyword>
<proteinExistence type="predicted"/>
<evidence type="ECO:0000313" key="2">
    <source>
        <dbReference type="EMBL" id="TCO09085.1"/>
    </source>
</evidence>
<feature type="region of interest" description="Disordered" evidence="1">
    <location>
        <begin position="1"/>
        <end position="20"/>
    </location>
</feature>
<gene>
    <name evidence="2" type="ORF">EV644_14131</name>
</gene>
<dbReference type="EMBL" id="SLWM01000041">
    <property type="protein sequence ID" value="TCO09085.1"/>
    <property type="molecule type" value="Genomic_DNA"/>
</dbReference>
<dbReference type="Proteomes" id="UP000295818">
    <property type="component" value="Unassembled WGS sequence"/>
</dbReference>
<organism evidence="2 3">
    <name type="scientific">Kribbella orskensis</name>
    <dbReference type="NCBI Taxonomy" id="2512216"/>
    <lineage>
        <taxon>Bacteria</taxon>
        <taxon>Bacillati</taxon>
        <taxon>Actinomycetota</taxon>
        <taxon>Actinomycetes</taxon>
        <taxon>Propionibacteriales</taxon>
        <taxon>Kribbellaceae</taxon>
        <taxon>Kribbella</taxon>
    </lineage>
</organism>
<evidence type="ECO:0000256" key="1">
    <source>
        <dbReference type="SAM" id="MobiDB-lite"/>
    </source>
</evidence>
<sequence>MGDCDQQLLSDEPDCETQELKDGTKLSVVRLPDGTATINMRKDGFVLAHASRVAAADPVINTDVLKAIATDRMIGLTTSSRMLELGKGIELTSVSPG</sequence>
<accession>A0ABY2B742</accession>
<evidence type="ECO:0000313" key="3">
    <source>
        <dbReference type="Proteomes" id="UP000295818"/>
    </source>
</evidence>